<keyword evidence="4" id="KW-1185">Reference proteome</keyword>
<dbReference type="GO" id="GO:0008237">
    <property type="term" value="F:metallopeptidase activity"/>
    <property type="evidence" value="ECO:0007669"/>
    <property type="project" value="InterPro"/>
</dbReference>
<accession>A0A517PCB4</accession>
<dbReference type="NCBIfam" id="TIGR02595">
    <property type="entry name" value="PEP_CTERM"/>
    <property type="match status" value="1"/>
</dbReference>
<dbReference type="AlphaFoldDB" id="A0A517PCB4"/>
<keyword evidence="1" id="KW-0732">Signal</keyword>
<sequence precursor="true">MSPRRCTLALLTAAAWCVASSAPAGLVTHVDYSDFAIRLRQATDAAGVAEFTAAERAQIEANVLGGLRRAYADFDVTFQTNAPGATERVWLGGPYVGGDVVYGEATRLDYRNQFDGDLAEVYTGNFGGFIEHFEPRSQQIAELSAALTGTAAHELGHNLGLTHEDSYGSPGFTYTGLEGPVDSGGAQNGRLMATGPTNLSEAQREVDRTFSRFSQLKLEFAEGLTATGPTPSLFEDLLPTDPLSSARQVALVAQSISGLDAANVIGTIGAALQEDLFVFELFTSGELSAATITTGLADAADTVLTVLNEAGTVLGRVDDTTFAGDLFGDGTSNLSRDARLYGLRIDGPGRYFARVEGFDGGVGDYELLIGFAADAAAGPAAVPEPGAWLLTGLALLGGVAVRRRRRRLAP</sequence>
<organism evidence="3 4">
    <name type="scientific">Alienimonas californiensis</name>
    <dbReference type="NCBI Taxonomy" id="2527989"/>
    <lineage>
        <taxon>Bacteria</taxon>
        <taxon>Pseudomonadati</taxon>
        <taxon>Planctomycetota</taxon>
        <taxon>Planctomycetia</taxon>
        <taxon>Planctomycetales</taxon>
        <taxon>Planctomycetaceae</taxon>
        <taxon>Alienimonas</taxon>
    </lineage>
</organism>
<dbReference type="Proteomes" id="UP000318741">
    <property type="component" value="Chromosome"/>
</dbReference>
<dbReference type="Gene3D" id="3.40.390.10">
    <property type="entry name" value="Collagenase (Catalytic Domain)"/>
    <property type="match status" value="1"/>
</dbReference>
<dbReference type="InterPro" id="IPR013424">
    <property type="entry name" value="Ice-binding_C"/>
</dbReference>
<feature type="chain" id="PRO_5021909478" description="Ice-binding protein C-terminal domain-containing protein" evidence="1">
    <location>
        <begin position="25"/>
        <end position="410"/>
    </location>
</feature>
<dbReference type="EMBL" id="CP036265">
    <property type="protein sequence ID" value="QDT17015.1"/>
    <property type="molecule type" value="Genomic_DNA"/>
</dbReference>
<dbReference type="Gene3D" id="2.60.120.380">
    <property type="match status" value="1"/>
</dbReference>
<evidence type="ECO:0000313" key="4">
    <source>
        <dbReference type="Proteomes" id="UP000318741"/>
    </source>
</evidence>
<proteinExistence type="predicted"/>
<dbReference type="InterPro" id="IPR024079">
    <property type="entry name" value="MetalloPept_cat_dom_sf"/>
</dbReference>
<dbReference type="OrthoDB" id="235850at2"/>
<protein>
    <recommendedName>
        <fullName evidence="2">Ice-binding protein C-terminal domain-containing protein</fullName>
    </recommendedName>
</protein>
<feature type="domain" description="Ice-binding protein C-terminal" evidence="2">
    <location>
        <begin position="381"/>
        <end position="404"/>
    </location>
</feature>
<evidence type="ECO:0000313" key="3">
    <source>
        <dbReference type="EMBL" id="QDT17015.1"/>
    </source>
</evidence>
<feature type="signal peptide" evidence="1">
    <location>
        <begin position="1"/>
        <end position="24"/>
    </location>
</feature>
<dbReference type="KEGG" id="acaf:CA12_31260"/>
<evidence type="ECO:0000259" key="2">
    <source>
        <dbReference type="Pfam" id="PF07589"/>
    </source>
</evidence>
<dbReference type="Pfam" id="PF07589">
    <property type="entry name" value="PEP-CTERM"/>
    <property type="match status" value="1"/>
</dbReference>
<dbReference type="RefSeq" id="WP_145359924.1">
    <property type="nucleotide sequence ID" value="NZ_CP036265.1"/>
</dbReference>
<name>A0A517PCB4_9PLAN</name>
<reference evidence="3 4" key="1">
    <citation type="submission" date="2019-02" db="EMBL/GenBank/DDBJ databases">
        <title>Deep-cultivation of Planctomycetes and their phenomic and genomic characterization uncovers novel biology.</title>
        <authorList>
            <person name="Wiegand S."/>
            <person name="Jogler M."/>
            <person name="Boedeker C."/>
            <person name="Pinto D."/>
            <person name="Vollmers J."/>
            <person name="Rivas-Marin E."/>
            <person name="Kohn T."/>
            <person name="Peeters S.H."/>
            <person name="Heuer A."/>
            <person name="Rast P."/>
            <person name="Oberbeckmann S."/>
            <person name="Bunk B."/>
            <person name="Jeske O."/>
            <person name="Meyerdierks A."/>
            <person name="Storesund J.E."/>
            <person name="Kallscheuer N."/>
            <person name="Luecker S."/>
            <person name="Lage O.M."/>
            <person name="Pohl T."/>
            <person name="Merkel B.J."/>
            <person name="Hornburger P."/>
            <person name="Mueller R.-W."/>
            <person name="Bruemmer F."/>
            <person name="Labrenz M."/>
            <person name="Spormann A.M."/>
            <person name="Op den Camp H."/>
            <person name="Overmann J."/>
            <person name="Amann R."/>
            <person name="Jetten M.S.M."/>
            <person name="Mascher T."/>
            <person name="Medema M.H."/>
            <person name="Devos D.P."/>
            <person name="Kaster A.-K."/>
            <person name="Ovreas L."/>
            <person name="Rohde M."/>
            <person name="Galperin M.Y."/>
            <person name="Jogler C."/>
        </authorList>
    </citation>
    <scope>NUCLEOTIDE SEQUENCE [LARGE SCALE GENOMIC DNA]</scope>
    <source>
        <strain evidence="3 4">CA12</strain>
    </source>
</reference>
<dbReference type="SUPFAM" id="SSF55486">
    <property type="entry name" value="Metalloproteases ('zincins'), catalytic domain"/>
    <property type="match status" value="1"/>
</dbReference>
<evidence type="ECO:0000256" key="1">
    <source>
        <dbReference type="SAM" id="SignalP"/>
    </source>
</evidence>
<gene>
    <name evidence="3" type="ORF">CA12_31260</name>
</gene>